<organism evidence="1 2">
    <name type="scientific">Dallia pectoralis</name>
    <name type="common">Alaska blackfish</name>
    <dbReference type="NCBI Taxonomy" id="75939"/>
    <lineage>
        <taxon>Eukaryota</taxon>
        <taxon>Metazoa</taxon>
        <taxon>Chordata</taxon>
        <taxon>Craniata</taxon>
        <taxon>Vertebrata</taxon>
        <taxon>Euteleostomi</taxon>
        <taxon>Actinopterygii</taxon>
        <taxon>Neopterygii</taxon>
        <taxon>Teleostei</taxon>
        <taxon>Protacanthopterygii</taxon>
        <taxon>Esociformes</taxon>
        <taxon>Umbridae</taxon>
        <taxon>Dallia</taxon>
    </lineage>
</organism>
<sequence>MDASENDDPDQQVNAPHNGMEEEELHRSDRQRNPTEKMRAYKKEEALKKEKGLIHLYEQWKDRARNTRAELKTDVSESQLVALINALEKGRDDVMHVYLEIRDYIAPSSDTRRRIDTCEAVTKDISKIIFDRMACLEDFDRDNVKHSLPVQDSIALNRLPTTEPPVFNGDPIQFIEWKAAFVSLIGGKAISSADKLHYLKRYVGGPARRSLDGIFYRNDDEAYNDAWNKLNQRYGQPFVVQKAFREKLAKWPKIEPKDAEGFRDFSDFLNACHQAIPHVKGLEILNDCDENQKLVLKLPDWAAARWNRQVTRTLIETNDFPKLVDFVTFMSMEAEIACNPVTSFSALRASDPTLEKWNLKDSNRNRANVFHIQTATENKQKPTTGTFKMCLFCKDSKHMIQDCTEFVAKSLEEKRKYVRENKLCYGCMKLGHNAKDCRHRLSCDTCTGRHPTCLHDENYRRKVNSALVSNQGDTETTAITSHKVENGEPSTNTSMIVPVWVSTESNPGSEKLVYALLDTQSDTVFVDRDLSNELQADSCPVRLKLTTMTAKDVVMPSEKVSGLKVRGYSSPVVLNLPPAYTKDSIPVNRTHIPTCDTARHWKHLSTIVDKIPPLQDCEVGLLIGYSCPKALAPKQVILGGDDEPYAVHTDLGWSIVGRLSSRHESQSFNTICHRVCTKELPPVTPAHVIKVLESDFIDAREDNKTVSQDDILFLTKLQQGVRKNDNGHYEMPLLSKERPDFLNNKQLAIVRLNHPKRKLLSDEKYKEHYVRFMEEVIERGDAKVHDEGKDGDPEVRHAQILSAETTEVSLSDRLSKMSSFSGAEQGVALLIHRAKGDVSSIHSTVAEREDAKRIIIKDLQRNTYSGDIKLVRKGAQLSPRSKLHHLDAFLVQEGELKVGGRLCGALLPSPVKHPVAILKDHHITKMIISQCHENVKHQRKGPTVNEIRSQGYYFTFHLHLVLYEESCNPNLVSGEKHAAGLNFTYQNECCNTDLCNGAIACAAPIW</sequence>
<name>A0ACC2GA89_DALPE</name>
<evidence type="ECO:0000313" key="1">
    <source>
        <dbReference type="EMBL" id="KAJ8000398.1"/>
    </source>
</evidence>
<accession>A0ACC2GA89</accession>
<evidence type="ECO:0000313" key="2">
    <source>
        <dbReference type="Proteomes" id="UP001157502"/>
    </source>
</evidence>
<proteinExistence type="predicted"/>
<keyword evidence="2" id="KW-1185">Reference proteome</keyword>
<reference evidence="1" key="1">
    <citation type="submission" date="2021-05" db="EMBL/GenBank/DDBJ databases">
        <authorList>
            <person name="Pan Q."/>
            <person name="Jouanno E."/>
            <person name="Zahm M."/>
            <person name="Klopp C."/>
            <person name="Cabau C."/>
            <person name="Louis A."/>
            <person name="Berthelot C."/>
            <person name="Parey E."/>
            <person name="Roest Crollius H."/>
            <person name="Montfort J."/>
            <person name="Robinson-Rechavi M."/>
            <person name="Bouchez O."/>
            <person name="Lampietro C."/>
            <person name="Lopez Roques C."/>
            <person name="Donnadieu C."/>
            <person name="Postlethwait J."/>
            <person name="Bobe J."/>
            <person name="Dillon D."/>
            <person name="Chandos A."/>
            <person name="von Hippel F."/>
            <person name="Guiguen Y."/>
        </authorList>
    </citation>
    <scope>NUCLEOTIDE SEQUENCE</scope>
    <source>
        <strain evidence="1">YG-Jan2019</strain>
    </source>
</reference>
<comment type="caution">
    <text evidence="1">The sequence shown here is derived from an EMBL/GenBank/DDBJ whole genome shotgun (WGS) entry which is preliminary data.</text>
</comment>
<dbReference type="Proteomes" id="UP001157502">
    <property type="component" value="Chromosome 16"/>
</dbReference>
<dbReference type="EMBL" id="CM055743">
    <property type="protein sequence ID" value="KAJ8000398.1"/>
    <property type="molecule type" value="Genomic_DNA"/>
</dbReference>
<protein>
    <submittedName>
        <fullName evidence="1">Uncharacterized protein</fullName>
    </submittedName>
</protein>
<gene>
    <name evidence="1" type="ORF">DPEC_G00204410</name>
</gene>